<evidence type="ECO:0000313" key="3">
    <source>
        <dbReference type="Proteomes" id="UP001059546"/>
    </source>
</evidence>
<evidence type="ECO:0000313" key="1">
    <source>
        <dbReference type="EMBL" id="UTX44322.1"/>
    </source>
</evidence>
<dbReference type="AlphaFoldDB" id="A0A9Q9C833"/>
<evidence type="ECO:0000313" key="2">
    <source>
        <dbReference type="EMBL" id="WEL39822.1"/>
    </source>
</evidence>
<gene>
    <name evidence="1" type="ORF">GPU96_11g21210</name>
    <name evidence="2" type="ORF">PFJ87_11g00590</name>
</gene>
<proteinExistence type="predicted"/>
<evidence type="ECO:0000313" key="4">
    <source>
        <dbReference type="Proteomes" id="UP001217963"/>
    </source>
</evidence>
<organism evidence="1 3">
    <name type="scientific">Encephalitozoon hellem</name>
    <name type="common">Microsporidian parasite</name>
    <dbReference type="NCBI Taxonomy" id="27973"/>
    <lineage>
        <taxon>Eukaryota</taxon>
        <taxon>Fungi</taxon>
        <taxon>Fungi incertae sedis</taxon>
        <taxon>Microsporidia</taxon>
        <taxon>Unikaryonidae</taxon>
        <taxon>Encephalitozoon</taxon>
    </lineage>
</organism>
<accession>A0A9Q9C833</accession>
<dbReference type="Proteomes" id="UP001217963">
    <property type="component" value="Chromosome XI"/>
</dbReference>
<dbReference type="EMBL" id="CP119072">
    <property type="protein sequence ID" value="WEL39822.1"/>
    <property type="molecule type" value="Genomic_DNA"/>
</dbReference>
<dbReference type="Proteomes" id="UP001059546">
    <property type="component" value="Chromosome XI"/>
</dbReference>
<protein>
    <submittedName>
        <fullName evidence="1">Uncharacterized protein</fullName>
    </submittedName>
</protein>
<sequence>MKEKIERAYNRLIRSLDSGIRLGGTSISESIEELERVLEDMIIQLEDDGFEVFKTSEV</sequence>
<keyword evidence="4" id="KW-1185">Reference proteome</keyword>
<reference evidence="1" key="1">
    <citation type="submission" date="2021-05" db="EMBL/GenBank/DDBJ databases">
        <title>Encephalitozoon hellem ATCC 50604 Complete Genome.</title>
        <authorList>
            <person name="Mascarenhas dos Santos A.C."/>
            <person name="Julian A.T."/>
            <person name="Pombert J.-F."/>
        </authorList>
    </citation>
    <scope>NUCLEOTIDE SEQUENCE</scope>
    <source>
        <strain evidence="1">ATCC 50604</strain>
    </source>
</reference>
<dbReference type="EMBL" id="CP075157">
    <property type="protein sequence ID" value="UTX44322.1"/>
    <property type="molecule type" value="Genomic_DNA"/>
</dbReference>
<name>A0A9Q9C833_ENCHE</name>
<reference evidence="2 4" key="2">
    <citation type="submission" date="2023-02" db="EMBL/GenBank/DDBJ databases">
        <title>Encephalitozoon hellem ATCC 50451 complete genome.</title>
        <authorList>
            <person name="Mascarenhas dos Santos A.C."/>
            <person name="Julian A.T."/>
            <person name="Pombert J.-F."/>
        </authorList>
    </citation>
    <scope>NUCLEOTIDE SEQUENCE [LARGE SCALE GENOMIC DNA]</scope>
    <source>
        <strain evidence="2 4">ATCC 50451</strain>
    </source>
</reference>